<sequence length="241" mass="27282" precursor="true">MRLNHFIMILSVLLLAGCTTTGENPKDPYEEQNRAVWEFNRSLDKAVLKPVAQGYQYVTPDPVEKGVSNFFDNLGEISNIVNSLFQGKVGQAGKSTGRFLINSTIGLAGLLDPATEMGIDEEEEDFGQTLAVWGFDSGPFLMLPFLGPSNPRDGVGFAVDAFGIYSPYDELNDEQTEWALRSLWLVDMRAELLPLEDQLEEALDEYLMVRDAYLQRREFLIYDGRPPIEDECEFEEDCEEW</sequence>
<dbReference type="STRING" id="1144748.KS2013_855"/>
<dbReference type="PANTHER" id="PTHR30035">
    <property type="entry name" value="LIPOPROTEIN VACJ-RELATED"/>
    <property type="match status" value="1"/>
</dbReference>
<comment type="similarity">
    <text evidence="1">Belongs to the MlaA family.</text>
</comment>
<dbReference type="Proteomes" id="UP000094147">
    <property type="component" value="Chromosome"/>
</dbReference>
<dbReference type="PRINTS" id="PR01805">
    <property type="entry name" value="VACJLIPOPROT"/>
</dbReference>
<gene>
    <name evidence="4" type="ORF">KS2013_855</name>
</gene>
<evidence type="ECO:0000256" key="3">
    <source>
        <dbReference type="SAM" id="SignalP"/>
    </source>
</evidence>
<dbReference type="PATRIC" id="fig|1144748.3.peg.865"/>
<dbReference type="GO" id="GO:0016020">
    <property type="term" value="C:membrane"/>
    <property type="evidence" value="ECO:0007669"/>
    <property type="project" value="InterPro"/>
</dbReference>
<feature type="signal peptide" evidence="3">
    <location>
        <begin position="1"/>
        <end position="16"/>
    </location>
</feature>
<evidence type="ECO:0000313" key="5">
    <source>
        <dbReference type="Proteomes" id="UP000094147"/>
    </source>
</evidence>
<name>A0A1B3B9U9_9GAMM</name>
<dbReference type="KEGG" id="ksd:KS2013_855"/>
<dbReference type="Pfam" id="PF04333">
    <property type="entry name" value="MlaA"/>
    <property type="match status" value="1"/>
</dbReference>
<accession>A0A1B3B9U9</accession>
<dbReference type="AlphaFoldDB" id="A0A1B3B9U9"/>
<dbReference type="PANTHER" id="PTHR30035:SF3">
    <property type="entry name" value="INTERMEMBRANE PHOSPHOLIPID TRANSPORT SYSTEM LIPOPROTEIN MLAA"/>
    <property type="match status" value="1"/>
</dbReference>
<protein>
    <submittedName>
        <fullName evidence="4">VacJ family lipoprotein</fullName>
    </submittedName>
</protein>
<dbReference type="EMBL" id="CP012418">
    <property type="protein sequence ID" value="AOE49577.1"/>
    <property type="molecule type" value="Genomic_DNA"/>
</dbReference>
<evidence type="ECO:0000313" key="4">
    <source>
        <dbReference type="EMBL" id="AOE49577.1"/>
    </source>
</evidence>
<feature type="chain" id="PRO_5008544064" evidence="3">
    <location>
        <begin position="17"/>
        <end position="241"/>
    </location>
</feature>
<proteinExistence type="inferred from homology"/>
<reference evidence="5" key="1">
    <citation type="submission" date="2015-08" db="EMBL/GenBank/DDBJ databases">
        <authorList>
            <person name="Kim K.M."/>
        </authorList>
    </citation>
    <scope>NUCLEOTIDE SEQUENCE [LARGE SCALE GENOMIC DNA]</scope>
    <source>
        <strain evidence="5">KCTC 23892</strain>
    </source>
</reference>
<dbReference type="PROSITE" id="PS51257">
    <property type="entry name" value="PROKAR_LIPOPROTEIN"/>
    <property type="match status" value="1"/>
</dbReference>
<keyword evidence="2 3" id="KW-0732">Signal</keyword>
<evidence type="ECO:0000256" key="1">
    <source>
        <dbReference type="ARBA" id="ARBA00010634"/>
    </source>
</evidence>
<dbReference type="GO" id="GO:0120010">
    <property type="term" value="P:intermembrane phospholipid transfer"/>
    <property type="evidence" value="ECO:0007669"/>
    <property type="project" value="TreeGrafter"/>
</dbReference>
<keyword evidence="4" id="KW-0449">Lipoprotein</keyword>
<organism evidence="4 5">
    <name type="scientific">Kangiella sediminilitoris</name>
    <dbReference type="NCBI Taxonomy" id="1144748"/>
    <lineage>
        <taxon>Bacteria</taxon>
        <taxon>Pseudomonadati</taxon>
        <taxon>Pseudomonadota</taxon>
        <taxon>Gammaproteobacteria</taxon>
        <taxon>Kangiellales</taxon>
        <taxon>Kangiellaceae</taxon>
        <taxon>Kangiella</taxon>
    </lineage>
</organism>
<dbReference type="OrthoDB" id="9785326at2"/>
<evidence type="ECO:0000256" key="2">
    <source>
        <dbReference type="ARBA" id="ARBA00022729"/>
    </source>
</evidence>
<dbReference type="InterPro" id="IPR007428">
    <property type="entry name" value="MlaA"/>
</dbReference>
<keyword evidence="5" id="KW-1185">Reference proteome</keyword>